<dbReference type="InterPro" id="IPR052164">
    <property type="entry name" value="Anthracycline_SecMetBiosynth"/>
</dbReference>
<dbReference type="Proteomes" id="UP000041595">
    <property type="component" value="Unassembled WGS sequence"/>
</dbReference>
<dbReference type="OrthoDB" id="9792323at2"/>
<evidence type="ECO:0000313" key="4">
    <source>
        <dbReference type="Proteomes" id="UP000038647"/>
    </source>
</evidence>
<keyword evidence="4" id="KW-1185">Reference proteome</keyword>
<feature type="domain" description="VOC" evidence="1">
    <location>
        <begin position="9"/>
        <end position="117"/>
    </location>
</feature>
<dbReference type="EMBL" id="CQEJ01000003">
    <property type="protein sequence ID" value="CNK64237.1"/>
    <property type="molecule type" value="Genomic_DNA"/>
</dbReference>
<dbReference type="InterPro" id="IPR004360">
    <property type="entry name" value="Glyas_Fos-R_dOase_dom"/>
</dbReference>
<evidence type="ECO:0000313" key="5">
    <source>
        <dbReference type="Proteomes" id="UP000041595"/>
    </source>
</evidence>
<gene>
    <name evidence="2" type="ORF">ERS137965_00655</name>
    <name evidence="3" type="ORF">ERS137966_01199</name>
</gene>
<dbReference type="GeneID" id="45569576"/>
<dbReference type="InterPro" id="IPR037523">
    <property type="entry name" value="VOC_core"/>
</dbReference>
<name>A0A0T9T683_YERAL</name>
<dbReference type="eggNOG" id="COG3324">
    <property type="taxonomic scope" value="Bacteria"/>
</dbReference>
<dbReference type="PANTHER" id="PTHR33993">
    <property type="entry name" value="GLYOXALASE-RELATED"/>
    <property type="match status" value="1"/>
</dbReference>
<dbReference type="Gene3D" id="3.10.180.10">
    <property type="entry name" value="2,3-Dihydroxybiphenyl 1,2-Dioxygenase, domain 1"/>
    <property type="match status" value="1"/>
</dbReference>
<reference evidence="2 5" key="1">
    <citation type="submission" date="2015-03" db="EMBL/GenBank/DDBJ databases">
        <authorList>
            <person name="Murphy D."/>
        </authorList>
    </citation>
    <scope>NUCLEOTIDE SEQUENCE [LARGE SCALE GENOMIC DNA]</scope>
    <source>
        <strain evidence="2 5">IP06005</strain>
    </source>
</reference>
<dbReference type="Pfam" id="PF00903">
    <property type="entry name" value="Glyoxalase"/>
    <property type="match status" value="1"/>
</dbReference>
<dbReference type="AlphaFoldDB" id="A0A0T9T683"/>
<dbReference type="CDD" id="cd07247">
    <property type="entry name" value="SgaA_N_like"/>
    <property type="match status" value="1"/>
</dbReference>
<evidence type="ECO:0000313" key="2">
    <source>
        <dbReference type="EMBL" id="CNK64237.1"/>
    </source>
</evidence>
<dbReference type="RefSeq" id="WP_042545801.1">
    <property type="nucleotide sequence ID" value="NZ_CABHPY010000230.1"/>
</dbReference>
<dbReference type="InterPro" id="IPR029068">
    <property type="entry name" value="Glyas_Bleomycin-R_OHBP_Dase"/>
</dbReference>
<organism evidence="2 5">
    <name type="scientific">Yersinia aldovae</name>
    <dbReference type="NCBI Taxonomy" id="29483"/>
    <lineage>
        <taxon>Bacteria</taxon>
        <taxon>Pseudomonadati</taxon>
        <taxon>Pseudomonadota</taxon>
        <taxon>Gammaproteobacteria</taxon>
        <taxon>Enterobacterales</taxon>
        <taxon>Yersiniaceae</taxon>
        <taxon>Yersinia</taxon>
    </lineage>
</organism>
<evidence type="ECO:0000259" key="1">
    <source>
        <dbReference type="PROSITE" id="PS51819"/>
    </source>
</evidence>
<proteinExistence type="predicted"/>
<dbReference type="EMBL" id="CQEH01000004">
    <property type="protein sequence ID" value="CNK76723.1"/>
    <property type="molecule type" value="Genomic_DNA"/>
</dbReference>
<evidence type="ECO:0000313" key="3">
    <source>
        <dbReference type="EMBL" id="CNK76723.1"/>
    </source>
</evidence>
<reference evidence="3 4" key="2">
    <citation type="submission" date="2015-03" db="EMBL/GenBank/DDBJ databases">
        <authorList>
            <consortium name="Pathogen Informatics"/>
            <person name="Murphy D."/>
        </authorList>
    </citation>
    <scope>NUCLEOTIDE SEQUENCE [LARGE SCALE GENOMIC DNA]</scope>
    <source>
        <strain evidence="3 4">IP08791</strain>
    </source>
</reference>
<accession>A0A0T9T683</accession>
<sequence length="125" mass="13867">MGVQGSDRQIDNIEFAVSDIARSKAFYGAVFNWCFTDYGAEYCEFTDGRLTGGFSQVSEIHPNGGPLIILYADDLEQTQQRLEQAGATIVLPTFSFPGGRRFHFTDPDGYQLAVWSDKSILPGFI</sequence>
<dbReference type="Proteomes" id="UP000038647">
    <property type="component" value="Unassembled WGS sequence"/>
</dbReference>
<dbReference type="SUPFAM" id="SSF54593">
    <property type="entry name" value="Glyoxalase/Bleomycin resistance protein/Dihydroxybiphenyl dioxygenase"/>
    <property type="match status" value="1"/>
</dbReference>
<protein>
    <submittedName>
        <fullName evidence="2">Glyoxalase family protein</fullName>
    </submittedName>
</protein>
<dbReference type="PANTHER" id="PTHR33993:SF1">
    <property type="entry name" value="GLYOXALASE FAMILY PROTEIN"/>
    <property type="match status" value="1"/>
</dbReference>
<dbReference type="PROSITE" id="PS51819">
    <property type="entry name" value="VOC"/>
    <property type="match status" value="1"/>
</dbReference>